<dbReference type="Pfam" id="PF05050">
    <property type="entry name" value="Methyltransf_21"/>
    <property type="match status" value="1"/>
</dbReference>
<dbReference type="SUPFAM" id="SSF53335">
    <property type="entry name" value="S-adenosyl-L-methionine-dependent methyltransferases"/>
    <property type="match status" value="1"/>
</dbReference>
<dbReference type="GO" id="GO:0008168">
    <property type="term" value="F:methyltransferase activity"/>
    <property type="evidence" value="ECO:0007669"/>
    <property type="project" value="UniProtKB-KW"/>
</dbReference>
<dbReference type="GO" id="GO:0032259">
    <property type="term" value="P:methylation"/>
    <property type="evidence" value="ECO:0007669"/>
    <property type="project" value="UniProtKB-KW"/>
</dbReference>
<name>A0ABZ0TEL2_9SPHI</name>
<dbReference type="InterPro" id="IPR006342">
    <property type="entry name" value="FkbM_mtfrase"/>
</dbReference>
<sequence>MTAKFFSKMYDRKAFLSQEPETKKELLKLFNKKDKLLIFDIGGCEGEDSIRYSRLFPQAKVWVFEPLPENQEIIKTNIEASNLKNIQLFPIALSDQRGYSDFFVSSGRPDGVEPDTDWDFGNKSSSLLKPGGVLNTFTWLNFKSVIQVKTDTLHHIFADYQIEGIDFIHMDVQGAELRVLKGTKEYLKRIKAIWLEVSETPLYHNQPLKNDIHEFMIKNNFKLIKTAVKDGAGDLMYINSFYFKAIGLGKLQFFVRQKQSVNHKLSSRVSF</sequence>
<dbReference type="Proteomes" id="UP001324380">
    <property type="component" value="Chromosome"/>
</dbReference>
<dbReference type="EMBL" id="CP139558">
    <property type="protein sequence ID" value="WPU91635.1"/>
    <property type="molecule type" value="Genomic_DNA"/>
</dbReference>
<feature type="domain" description="Methyltransferase FkbM" evidence="1">
    <location>
        <begin position="40"/>
        <end position="222"/>
    </location>
</feature>
<dbReference type="PANTHER" id="PTHR36973">
    <property type="entry name" value="SLL1456 PROTEIN-RELATED"/>
    <property type="match status" value="1"/>
</dbReference>
<proteinExistence type="predicted"/>
<organism evidence="2 3">
    <name type="scientific">Mucilaginibacter sabulilitoris</name>
    <dbReference type="NCBI Taxonomy" id="1173583"/>
    <lineage>
        <taxon>Bacteria</taxon>
        <taxon>Pseudomonadati</taxon>
        <taxon>Bacteroidota</taxon>
        <taxon>Sphingobacteriia</taxon>
        <taxon>Sphingobacteriales</taxon>
        <taxon>Sphingobacteriaceae</taxon>
        <taxon>Mucilaginibacter</taxon>
    </lineage>
</organism>
<keyword evidence="2" id="KW-0489">Methyltransferase</keyword>
<protein>
    <submittedName>
        <fullName evidence="2">FkbM family methyltransferase</fullName>
    </submittedName>
</protein>
<keyword evidence="3" id="KW-1185">Reference proteome</keyword>
<keyword evidence="2" id="KW-0808">Transferase</keyword>
<dbReference type="NCBIfam" id="TIGR01444">
    <property type="entry name" value="fkbM_fam"/>
    <property type="match status" value="1"/>
</dbReference>
<evidence type="ECO:0000313" key="2">
    <source>
        <dbReference type="EMBL" id="WPU91635.1"/>
    </source>
</evidence>
<evidence type="ECO:0000313" key="3">
    <source>
        <dbReference type="Proteomes" id="UP001324380"/>
    </source>
</evidence>
<accession>A0ABZ0TEL2</accession>
<dbReference type="RefSeq" id="WP_321560801.1">
    <property type="nucleotide sequence ID" value="NZ_CP139558.1"/>
</dbReference>
<dbReference type="InterPro" id="IPR053188">
    <property type="entry name" value="FkbM_Methyltransferase"/>
</dbReference>
<gene>
    <name evidence="2" type="ORF">SNE25_20160</name>
</gene>
<reference evidence="2 3" key="1">
    <citation type="submission" date="2023-11" db="EMBL/GenBank/DDBJ databases">
        <title>Analysis of the Genomes of Mucilaginibacter gossypii cycad 4 and M. sabulilitoris SNA2: microbes with the potential for plant growth promotion.</title>
        <authorList>
            <person name="Hirsch A.M."/>
            <person name="Humm E."/>
            <person name="Rubbi M."/>
            <person name="Del Vecchio G."/>
            <person name="Ha S.M."/>
            <person name="Pellegrini M."/>
            <person name="Gunsalus R.P."/>
        </authorList>
    </citation>
    <scope>NUCLEOTIDE SEQUENCE [LARGE SCALE GENOMIC DNA]</scope>
    <source>
        <strain evidence="2 3">SNA2</strain>
    </source>
</reference>
<dbReference type="Gene3D" id="3.40.50.150">
    <property type="entry name" value="Vaccinia Virus protein VP39"/>
    <property type="match status" value="1"/>
</dbReference>
<dbReference type="InterPro" id="IPR029063">
    <property type="entry name" value="SAM-dependent_MTases_sf"/>
</dbReference>
<evidence type="ECO:0000259" key="1">
    <source>
        <dbReference type="Pfam" id="PF05050"/>
    </source>
</evidence>
<dbReference type="PANTHER" id="PTHR36973:SF4">
    <property type="entry name" value="NODULATION PROTEIN"/>
    <property type="match status" value="1"/>
</dbReference>